<protein>
    <submittedName>
        <fullName evidence="1">Uncharacterized protein</fullName>
    </submittedName>
</protein>
<dbReference type="EMBL" id="MU003495">
    <property type="protein sequence ID" value="KAF2475634.1"/>
    <property type="molecule type" value="Genomic_DNA"/>
</dbReference>
<name>A0ACB6R8P2_9PLEO</name>
<evidence type="ECO:0000313" key="2">
    <source>
        <dbReference type="Proteomes" id="UP000799755"/>
    </source>
</evidence>
<accession>A0ACB6R8P2</accession>
<dbReference type="Proteomes" id="UP000799755">
    <property type="component" value="Unassembled WGS sequence"/>
</dbReference>
<evidence type="ECO:0000313" key="1">
    <source>
        <dbReference type="EMBL" id="KAF2475634.1"/>
    </source>
</evidence>
<proteinExistence type="predicted"/>
<keyword evidence="2" id="KW-1185">Reference proteome</keyword>
<gene>
    <name evidence="1" type="ORF">BDR25DRAFT_87278</name>
</gene>
<organism evidence="1 2">
    <name type="scientific">Lindgomyces ingoldianus</name>
    <dbReference type="NCBI Taxonomy" id="673940"/>
    <lineage>
        <taxon>Eukaryota</taxon>
        <taxon>Fungi</taxon>
        <taxon>Dikarya</taxon>
        <taxon>Ascomycota</taxon>
        <taxon>Pezizomycotina</taxon>
        <taxon>Dothideomycetes</taxon>
        <taxon>Pleosporomycetidae</taxon>
        <taxon>Pleosporales</taxon>
        <taxon>Lindgomycetaceae</taxon>
        <taxon>Lindgomyces</taxon>
    </lineage>
</organism>
<comment type="caution">
    <text evidence="1">The sequence shown here is derived from an EMBL/GenBank/DDBJ whole genome shotgun (WGS) entry which is preliminary data.</text>
</comment>
<sequence length="205" mass="22139">MQSINVAWRRFMISILIESCRIATAICLRSVGCTSQHAVDPSRCKRNRFDQCVTLNATRWSVTGPKPSFWETQVMAQVPSRSPLHGLADGCDGWIMFHQCTTCDQRGDVRQLSQNLPFDSKADDADGAGRQAVLPFAKDTLAFFACTGGILGFTARSTTVVRNLHLDITSSGHSQSSTLNAHCGCVVLCGSKVAKSAAVLIGAVF</sequence>
<reference evidence="1" key="1">
    <citation type="journal article" date="2020" name="Stud. Mycol.">
        <title>101 Dothideomycetes genomes: a test case for predicting lifestyles and emergence of pathogens.</title>
        <authorList>
            <person name="Haridas S."/>
            <person name="Albert R."/>
            <person name="Binder M."/>
            <person name="Bloem J."/>
            <person name="Labutti K."/>
            <person name="Salamov A."/>
            <person name="Andreopoulos B."/>
            <person name="Baker S."/>
            <person name="Barry K."/>
            <person name="Bills G."/>
            <person name="Bluhm B."/>
            <person name="Cannon C."/>
            <person name="Castanera R."/>
            <person name="Culley D."/>
            <person name="Daum C."/>
            <person name="Ezra D."/>
            <person name="Gonzalez J."/>
            <person name="Henrissat B."/>
            <person name="Kuo A."/>
            <person name="Liang C."/>
            <person name="Lipzen A."/>
            <person name="Lutzoni F."/>
            <person name="Magnuson J."/>
            <person name="Mondo S."/>
            <person name="Nolan M."/>
            <person name="Ohm R."/>
            <person name="Pangilinan J."/>
            <person name="Park H.-J."/>
            <person name="Ramirez L."/>
            <person name="Alfaro M."/>
            <person name="Sun H."/>
            <person name="Tritt A."/>
            <person name="Yoshinaga Y."/>
            <person name="Zwiers L.-H."/>
            <person name="Turgeon B."/>
            <person name="Goodwin S."/>
            <person name="Spatafora J."/>
            <person name="Crous P."/>
            <person name="Grigoriev I."/>
        </authorList>
    </citation>
    <scope>NUCLEOTIDE SEQUENCE</scope>
    <source>
        <strain evidence="1">ATCC 200398</strain>
    </source>
</reference>